<reference evidence="3 4" key="1">
    <citation type="submission" date="2019-12" db="EMBL/GenBank/DDBJ databases">
        <title>Whole genome sequencing of endophytic Actinobacterium Micromonospora sp. MPMI6T.</title>
        <authorList>
            <person name="Evv R."/>
            <person name="Podile A.R."/>
        </authorList>
    </citation>
    <scope>NUCLEOTIDE SEQUENCE [LARGE SCALE GENOMIC DNA]</scope>
    <source>
        <strain evidence="3 4">MPMI6</strain>
    </source>
</reference>
<keyword evidence="1" id="KW-0812">Transmembrane</keyword>
<organism evidence="3 4">
    <name type="scientific">Micromonospora echinofusca</name>
    <dbReference type="NCBI Taxonomy" id="47858"/>
    <lineage>
        <taxon>Bacteria</taxon>
        <taxon>Bacillati</taxon>
        <taxon>Actinomycetota</taxon>
        <taxon>Actinomycetes</taxon>
        <taxon>Micromonosporales</taxon>
        <taxon>Micromonosporaceae</taxon>
        <taxon>Micromonospora</taxon>
    </lineage>
</organism>
<protein>
    <submittedName>
        <fullName evidence="3">DUF4129 domain-containing protein</fullName>
    </submittedName>
</protein>
<dbReference type="Pfam" id="PF13559">
    <property type="entry name" value="DUF4129"/>
    <property type="match status" value="1"/>
</dbReference>
<accession>A0ABS3VVY9</accession>
<dbReference type="RefSeq" id="WP_208815687.1">
    <property type="nucleotide sequence ID" value="NZ_WVUH01000221.1"/>
</dbReference>
<proteinExistence type="predicted"/>
<comment type="caution">
    <text evidence="3">The sequence shown here is derived from an EMBL/GenBank/DDBJ whole genome shotgun (WGS) entry which is preliminary data.</text>
</comment>
<evidence type="ECO:0000259" key="2">
    <source>
        <dbReference type="Pfam" id="PF13559"/>
    </source>
</evidence>
<evidence type="ECO:0000313" key="4">
    <source>
        <dbReference type="Proteomes" id="UP000823521"/>
    </source>
</evidence>
<feature type="transmembrane region" description="Helical" evidence="1">
    <location>
        <begin position="84"/>
        <end position="109"/>
    </location>
</feature>
<dbReference type="InterPro" id="IPR025403">
    <property type="entry name" value="TgpA-like_C"/>
</dbReference>
<evidence type="ECO:0000313" key="3">
    <source>
        <dbReference type="EMBL" id="MBO4208705.1"/>
    </source>
</evidence>
<dbReference type="EMBL" id="WVUH01000221">
    <property type="protein sequence ID" value="MBO4208705.1"/>
    <property type="molecule type" value="Genomic_DNA"/>
</dbReference>
<evidence type="ECO:0000256" key="1">
    <source>
        <dbReference type="SAM" id="Phobius"/>
    </source>
</evidence>
<name>A0ABS3VVY9_MICEH</name>
<sequence>MTDGRPPDGFRSTLVTLLRFWPLAAVAGLLTVAGFAATRSGLRFSRVEQPSDEIPALAEYPTDVPSAPPMERVAPAEPTQLPGWLTTLTAVLCGLVAAVLIGLLVWSLLKGLSGSIRRRRAKTPVRPATAGRSAAQTAAEVVAALDAGLVDLSDTDTDPRRAVIACWVRLEEAAAAAGVPRSVGDTPTDLVTRLLGSASARISADVLATFAHVYRQARYATHTVDEQMRDEARSALARLRAELTAGVPS</sequence>
<feature type="domain" description="Protein-glutamine gamma-glutamyltransferase-like C-terminal" evidence="2">
    <location>
        <begin position="166"/>
        <end position="236"/>
    </location>
</feature>
<keyword evidence="1" id="KW-1133">Transmembrane helix</keyword>
<feature type="transmembrane region" description="Helical" evidence="1">
    <location>
        <begin position="20"/>
        <end position="38"/>
    </location>
</feature>
<dbReference type="Proteomes" id="UP000823521">
    <property type="component" value="Unassembled WGS sequence"/>
</dbReference>
<gene>
    <name evidence="3" type="ORF">GSF22_22215</name>
</gene>
<keyword evidence="1" id="KW-0472">Membrane</keyword>
<keyword evidence="4" id="KW-1185">Reference proteome</keyword>